<dbReference type="AlphaFoldDB" id="A0A9Q0YP83"/>
<sequence>MSGSVPTRPHPPVVGKVTHYSIELYWEKAEEEGDSNKGDGRPRYCLQEQDKVQGWGNVYTGYSLSHTVSGLEPMSTYTYRLRAMNDSGSSEFSPSITVSTTKEPPSGEQLHRIINLTQDIDKMKKVLETGDNLVDIPDKFGCTPVMVCAQKGFTNIIEVLISYGADINIQNSSGKDALMLAAFAGHLDVVEQLRANGAVYDHQDKGGSTALHWAVDGGHLKLVKWMIKDGAPINVVDFSSHWTPLMRCCAMSGHAEIARELFFAGAEVEKRDKDGKTALMIAALNGHRDLVQLLVERGADPFIKTEFGMSALEMARSFDKKKVVQYLEEVMAKSRKEKKRVAGND</sequence>
<dbReference type="Pfam" id="PF00023">
    <property type="entry name" value="Ank"/>
    <property type="match status" value="1"/>
</dbReference>
<feature type="domain" description="Fibronectin type-III" evidence="2">
    <location>
        <begin position="8"/>
        <end position="104"/>
    </location>
</feature>
<organism evidence="3 4">
    <name type="scientific">Holothuria leucospilota</name>
    <name type="common">Black long sea cucumber</name>
    <name type="synonym">Mertensiothuria leucospilota</name>
    <dbReference type="NCBI Taxonomy" id="206669"/>
    <lineage>
        <taxon>Eukaryota</taxon>
        <taxon>Metazoa</taxon>
        <taxon>Echinodermata</taxon>
        <taxon>Eleutherozoa</taxon>
        <taxon>Echinozoa</taxon>
        <taxon>Holothuroidea</taxon>
        <taxon>Aspidochirotacea</taxon>
        <taxon>Aspidochirotida</taxon>
        <taxon>Holothuriidae</taxon>
        <taxon>Holothuria</taxon>
    </lineage>
</organism>
<feature type="repeat" description="ANK" evidence="1">
    <location>
        <begin position="140"/>
        <end position="172"/>
    </location>
</feature>
<dbReference type="PROSITE" id="PS50297">
    <property type="entry name" value="ANK_REP_REGION"/>
    <property type="match status" value="4"/>
</dbReference>
<evidence type="ECO:0000259" key="2">
    <source>
        <dbReference type="PROSITE" id="PS50853"/>
    </source>
</evidence>
<evidence type="ECO:0000313" key="4">
    <source>
        <dbReference type="Proteomes" id="UP001152320"/>
    </source>
</evidence>
<dbReference type="OrthoDB" id="9995210at2759"/>
<feature type="repeat" description="ANK" evidence="1">
    <location>
        <begin position="206"/>
        <end position="238"/>
    </location>
</feature>
<dbReference type="PROSITE" id="PS50853">
    <property type="entry name" value="FN3"/>
    <property type="match status" value="1"/>
</dbReference>
<dbReference type="PRINTS" id="PR01415">
    <property type="entry name" value="ANKYRIN"/>
</dbReference>
<dbReference type="InterPro" id="IPR036770">
    <property type="entry name" value="Ankyrin_rpt-contain_sf"/>
</dbReference>
<feature type="repeat" description="ANK" evidence="1">
    <location>
        <begin position="274"/>
        <end position="306"/>
    </location>
</feature>
<dbReference type="SUPFAM" id="SSF48403">
    <property type="entry name" value="Ankyrin repeat"/>
    <property type="match status" value="1"/>
</dbReference>
<dbReference type="Pfam" id="PF12796">
    <property type="entry name" value="Ank_2"/>
    <property type="match status" value="2"/>
</dbReference>
<name>A0A9Q0YP83_HOLLE</name>
<evidence type="ECO:0000256" key="1">
    <source>
        <dbReference type="PROSITE-ProRule" id="PRU00023"/>
    </source>
</evidence>
<comment type="caution">
    <text evidence="3">The sequence shown here is derived from an EMBL/GenBank/DDBJ whole genome shotgun (WGS) entry which is preliminary data.</text>
</comment>
<proteinExistence type="predicted"/>
<keyword evidence="4" id="KW-1185">Reference proteome</keyword>
<dbReference type="SMART" id="SM00248">
    <property type="entry name" value="ANK"/>
    <property type="match status" value="6"/>
</dbReference>
<dbReference type="PANTHER" id="PTHR24183">
    <property type="entry name" value="FIBRONECTIN TYPE 3 AND ANKYRIN REPEAT DOMAINS PROTEIN 1"/>
    <property type="match status" value="1"/>
</dbReference>
<dbReference type="GO" id="GO:0042981">
    <property type="term" value="P:regulation of apoptotic process"/>
    <property type="evidence" value="ECO:0007669"/>
    <property type="project" value="TreeGrafter"/>
</dbReference>
<evidence type="ECO:0000313" key="3">
    <source>
        <dbReference type="EMBL" id="KAJ8025988.1"/>
    </source>
</evidence>
<dbReference type="GO" id="GO:0005634">
    <property type="term" value="C:nucleus"/>
    <property type="evidence" value="ECO:0007669"/>
    <property type="project" value="TreeGrafter"/>
</dbReference>
<dbReference type="Proteomes" id="UP001152320">
    <property type="component" value="Chromosome 17"/>
</dbReference>
<dbReference type="InterPro" id="IPR036116">
    <property type="entry name" value="FN3_sf"/>
</dbReference>
<dbReference type="Pfam" id="PF00041">
    <property type="entry name" value="fn3"/>
    <property type="match status" value="1"/>
</dbReference>
<dbReference type="SMART" id="SM00060">
    <property type="entry name" value="FN3"/>
    <property type="match status" value="1"/>
</dbReference>
<gene>
    <name evidence="3" type="ORF">HOLleu_33704</name>
</gene>
<dbReference type="EMBL" id="JAIZAY010000017">
    <property type="protein sequence ID" value="KAJ8025988.1"/>
    <property type="molecule type" value="Genomic_DNA"/>
</dbReference>
<dbReference type="Gene3D" id="2.60.40.10">
    <property type="entry name" value="Immunoglobulins"/>
    <property type="match status" value="1"/>
</dbReference>
<dbReference type="PROSITE" id="PS50088">
    <property type="entry name" value="ANK_REPEAT"/>
    <property type="match status" value="4"/>
</dbReference>
<protein>
    <submittedName>
        <fullName evidence="3">Fibronectin type 3 and ankyrin repeat domains protein 1</fullName>
    </submittedName>
</protein>
<reference evidence="3" key="1">
    <citation type="submission" date="2021-10" db="EMBL/GenBank/DDBJ databases">
        <title>Tropical sea cucumber genome reveals ecological adaptation and Cuvierian tubules defense mechanism.</title>
        <authorList>
            <person name="Chen T."/>
        </authorList>
    </citation>
    <scope>NUCLEOTIDE SEQUENCE</scope>
    <source>
        <strain evidence="3">Nanhai2018</strain>
        <tissue evidence="3">Muscle</tissue>
    </source>
</reference>
<accession>A0A9Q0YP83</accession>
<feature type="repeat" description="ANK" evidence="1">
    <location>
        <begin position="173"/>
        <end position="205"/>
    </location>
</feature>
<keyword evidence="1" id="KW-0040">ANK repeat</keyword>
<dbReference type="Gene3D" id="1.25.40.20">
    <property type="entry name" value="Ankyrin repeat-containing domain"/>
    <property type="match status" value="1"/>
</dbReference>
<dbReference type="InterPro" id="IPR002110">
    <property type="entry name" value="Ankyrin_rpt"/>
</dbReference>
<dbReference type="CDD" id="cd00063">
    <property type="entry name" value="FN3"/>
    <property type="match status" value="1"/>
</dbReference>
<dbReference type="InterPro" id="IPR003961">
    <property type="entry name" value="FN3_dom"/>
</dbReference>
<dbReference type="InterPro" id="IPR013783">
    <property type="entry name" value="Ig-like_fold"/>
</dbReference>
<dbReference type="PANTHER" id="PTHR24183:SF1">
    <property type="entry name" value="FIBRONECTIN TYPE 3 AND ANKYRIN REPEAT DOMAINS PROTEIN 1"/>
    <property type="match status" value="1"/>
</dbReference>
<dbReference type="SUPFAM" id="SSF49265">
    <property type="entry name" value="Fibronectin type III"/>
    <property type="match status" value="1"/>
</dbReference>